<feature type="compositionally biased region" description="Basic and acidic residues" evidence="2">
    <location>
        <begin position="327"/>
        <end position="345"/>
    </location>
</feature>
<gene>
    <name evidence="3" type="ORF">EAH_00031570</name>
</gene>
<reference evidence="3" key="1">
    <citation type="submission" date="2013-10" db="EMBL/GenBank/DDBJ databases">
        <title>Genomic analysis of the causative agents of coccidiosis in chickens.</title>
        <authorList>
            <person name="Reid A.J."/>
            <person name="Blake D."/>
            <person name="Billington K."/>
            <person name="Browne H."/>
            <person name="Dunn M."/>
            <person name="Hung S."/>
            <person name="Kawahara F."/>
            <person name="Miranda-Saavedra D."/>
            <person name="Mourier T."/>
            <person name="Nagra H."/>
            <person name="Otto T.D."/>
            <person name="Rawlings N."/>
            <person name="Sanchez A."/>
            <person name="Sanders M."/>
            <person name="Subramaniam C."/>
            <person name="Tay Y."/>
            <person name="Dear P."/>
            <person name="Doerig C."/>
            <person name="Gruber A."/>
            <person name="Parkinson J."/>
            <person name="Shirley M."/>
            <person name="Wan K.L."/>
            <person name="Berriman M."/>
            <person name="Tomley F."/>
            <person name="Pain A."/>
        </authorList>
    </citation>
    <scope>NUCLEOTIDE SEQUENCE</scope>
    <source>
        <strain evidence="3">Houghton</strain>
    </source>
</reference>
<dbReference type="VEuPathDB" id="ToxoDB:EAH_00031570"/>
<reference evidence="3" key="2">
    <citation type="submission" date="2013-10" db="EMBL/GenBank/DDBJ databases">
        <authorList>
            <person name="Aslett M."/>
        </authorList>
    </citation>
    <scope>NUCLEOTIDE SEQUENCE</scope>
    <source>
        <strain evidence="3">Houghton</strain>
    </source>
</reference>
<feature type="non-terminal residue" evidence="3">
    <location>
        <position position="1116"/>
    </location>
</feature>
<keyword evidence="4" id="KW-1185">Reference proteome</keyword>
<name>U6GD74_EIMAC</name>
<feature type="coiled-coil region" evidence="1">
    <location>
        <begin position="723"/>
        <end position="757"/>
    </location>
</feature>
<feature type="region of interest" description="Disordered" evidence="2">
    <location>
        <begin position="1"/>
        <end position="20"/>
    </location>
</feature>
<feature type="compositionally biased region" description="Polar residues" evidence="2">
    <location>
        <begin position="554"/>
        <end position="570"/>
    </location>
</feature>
<evidence type="ECO:0000256" key="1">
    <source>
        <dbReference type="SAM" id="Coils"/>
    </source>
</evidence>
<dbReference type="OMA" id="WLIRGEE"/>
<feature type="region of interest" description="Disordered" evidence="2">
    <location>
        <begin position="581"/>
        <end position="600"/>
    </location>
</feature>
<dbReference type="GeneID" id="25271227"/>
<feature type="compositionally biased region" description="Basic and acidic residues" evidence="2">
    <location>
        <begin position="188"/>
        <end position="200"/>
    </location>
</feature>
<feature type="compositionally biased region" description="Polar residues" evidence="2">
    <location>
        <begin position="420"/>
        <end position="431"/>
    </location>
</feature>
<protein>
    <submittedName>
        <fullName evidence="3">Plectin, putative</fullName>
    </submittedName>
</protein>
<feature type="compositionally biased region" description="Basic and acidic residues" evidence="2">
    <location>
        <begin position="217"/>
        <end position="226"/>
    </location>
</feature>
<sequence length="1116" mass="124449">MSTGIWRLFRRGGDEGEGEKKATRAYLGEENQFYYNKELKRWLIRGEEHLAQQQETPPPPPAAAATPGGQQLDKASPAAGGIRRMRVRGAASLYTATPGLPTTSSGSKDAAKRPLTFVMPPYRLPQQPQEPQQQQAEGSEQGPPHSDSNLHEAATDALAPEDTAVKGSEGKEGCRVRAASSEPPLCESHGRTAAEEEQRKHQGHQQQQQQTASKGEPPVEKTEPLKRPPLCSNNASAQCSTGAPSPPEAEANALLFREGQHRQPEAAQQQAVQMNGVEETVGEQQPHSEVTSSSAHHPQQQELPQQQDRRRAAEAEGYGMVAPMPARDWDSELAEHPFGESPRERQQLVLEGGALAALPPEPYLQPIDAAAAAVAPQTTEAAPEYHRREAKRIYTEEAPASQQVVAIPLQQRNAEEGLLNSDQEIISSWSEQQQDQQAQQQHQQPPQHRQCAELPPQHDVSSFREPGGSSSSSCTTGASPKLEGHLRRETDAQANLRSRNSPKTSPQGATASAAVAAASVPVGGAPAPTDAREQPFHRAASLHTGEAKAKASSHRQTSEVWGSSLSRPTSLQQEQHLLREQQEGQEHHKVPQDVEQQRQEEQLQLLPQQQYPGQQQLHQGLFMEDILPGFARAVQDLEKSSAETLRQLAALQQQVGVLRSRNACLTSSIQQVTEQLLTGEGPMVERQRAAELLQDALEAAAAEFPSPIGDDSELQPSPTYSAVSDAEAALEEAQGAVSALTQMLVEQMERNRQLQEEDMHFDADVVQFITQLQQQHGSLEPFLQQQLLLQGAHMEQQESLTNLKRMHDELSRRMEESCARAADLEGQLALAYEKRQQVQQELNRSQLELHHNQDLLQQAQHQNELRADELLQQSKGWQEQLAASEQQLANLQQETEQQKTLLEELQERLAAASEREAAATAARAVAEAAREEAESQVARAMLTNEQLQQELQHHQEQQNQVEIVLKEKQDALDRASNMQQLQHEKDLQQRQQQEGLERQLLAREFMLEQLQRELNQQLTRQQQQQQQHKAELEMLKQQHSAELQALAGEHAAVLKQEREHNQKLVEEEQRITAACHDEVERAQQKVDALQQQLAQQEEQHELMTQRQQEDSEQFLR</sequence>
<feature type="region of interest" description="Disordered" evidence="2">
    <location>
        <begin position="1086"/>
        <end position="1116"/>
    </location>
</feature>
<feature type="compositionally biased region" description="Basic and acidic residues" evidence="2">
    <location>
        <begin position="1097"/>
        <end position="1116"/>
    </location>
</feature>
<feature type="compositionally biased region" description="Low complexity" evidence="2">
    <location>
        <begin position="508"/>
        <end position="529"/>
    </location>
</feature>
<dbReference type="OrthoDB" id="8918678at2759"/>
<feature type="compositionally biased region" description="Polar residues" evidence="2">
    <location>
        <begin position="231"/>
        <end position="243"/>
    </location>
</feature>
<dbReference type="Proteomes" id="UP000018050">
    <property type="component" value="Unassembled WGS sequence"/>
</dbReference>
<organism evidence="3 4">
    <name type="scientific">Eimeria acervulina</name>
    <name type="common">Coccidian parasite</name>
    <dbReference type="NCBI Taxonomy" id="5801"/>
    <lineage>
        <taxon>Eukaryota</taxon>
        <taxon>Sar</taxon>
        <taxon>Alveolata</taxon>
        <taxon>Apicomplexa</taxon>
        <taxon>Conoidasida</taxon>
        <taxon>Coccidia</taxon>
        <taxon>Eucoccidiorida</taxon>
        <taxon>Eimeriorina</taxon>
        <taxon>Eimeriidae</taxon>
        <taxon>Eimeria</taxon>
    </lineage>
</organism>
<accession>U6GD74</accession>
<dbReference type="EMBL" id="HG670839">
    <property type="protein sequence ID" value="CDI78216.1"/>
    <property type="molecule type" value="Genomic_DNA"/>
</dbReference>
<proteinExistence type="predicted"/>
<feature type="compositionally biased region" description="Basic and acidic residues" evidence="2">
    <location>
        <begin position="11"/>
        <end position="20"/>
    </location>
</feature>
<feature type="region of interest" description="Disordered" evidence="2">
    <location>
        <begin position="378"/>
        <end position="573"/>
    </location>
</feature>
<feature type="compositionally biased region" description="Low complexity" evidence="2">
    <location>
        <begin position="125"/>
        <end position="144"/>
    </location>
</feature>
<feature type="compositionally biased region" description="Low complexity" evidence="2">
    <location>
        <begin position="463"/>
        <end position="479"/>
    </location>
</feature>
<feature type="region of interest" description="Disordered" evidence="2">
    <location>
        <begin position="46"/>
        <end position="345"/>
    </location>
</feature>
<keyword evidence="1" id="KW-0175">Coiled coil</keyword>
<feature type="compositionally biased region" description="Basic and acidic residues" evidence="2">
    <location>
        <begin position="482"/>
        <end position="491"/>
    </location>
</feature>
<evidence type="ECO:0000313" key="4">
    <source>
        <dbReference type="Proteomes" id="UP000018050"/>
    </source>
</evidence>
<feature type="compositionally biased region" description="Polar residues" evidence="2">
    <location>
        <begin position="282"/>
        <end position="297"/>
    </location>
</feature>
<feature type="coiled-coil region" evidence="1">
    <location>
        <begin position="793"/>
        <end position="974"/>
    </location>
</feature>
<feature type="compositionally biased region" description="Polar residues" evidence="2">
    <location>
        <begin position="492"/>
        <end position="507"/>
    </location>
</feature>
<dbReference type="RefSeq" id="XP_013251541.1">
    <property type="nucleotide sequence ID" value="XM_013396087.1"/>
</dbReference>
<feature type="compositionally biased region" description="Basic and acidic residues" evidence="2">
    <location>
        <begin position="383"/>
        <end position="395"/>
    </location>
</feature>
<evidence type="ECO:0000256" key="2">
    <source>
        <dbReference type="SAM" id="MobiDB-lite"/>
    </source>
</evidence>
<evidence type="ECO:0000313" key="3">
    <source>
        <dbReference type="EMBL" id="CDI78216.1"/>
    </source>
</evidence>
<feature type="compositionally biased region" description="Low complexity" evidence="2">
    <location>
        <begin position="1086"/>
        <end position="1096"/>
    </location>
</feature>
<dbReference type="AlphaFoldDB" id="U6GD74"/>
<feature type="compositionally biased region" description="Low complexity" evidence="2">
    <location>
        <begin position="432"/>
        <end position="449"/>
    </location>
</feature>